<dbReference type="EMBL" id="CP081495">
    <property type="protein sequence ID" value="UYW00965.1"/>
    <property type="molecule type" value="Genomic_DNA"/>
</dbReference>
<dbReference type="SUPFAM" id="SSF53756">
    <property type="entry name" value="UDP-Glycosyltransferase/glycogen phosphorylase"/>
    <property type="match status" value="1"/>
</dbReference>
<reference evidence="2" key="1">
    <citation type="submission" date="2021-08" db="EMBL/GenBank/DDBJ databases">
        <title>Flavobacterium sp. strain CC-SYL302.</title>
        <authorList>
            <person name="Lin S.-Y."/>
            <person name="Lee T.-H."/>
            <person name="Young C.-C."/>
        </authorList>
    </citation>
    <scope>NUCLEOTIDE SEQUENCE</scope>
    <source>
        <strain evidence="2">CC-SYL302</strain>
    </source>
</reference>
<dbReference type="EC" id="2.4.-.-" evidence="2"/>
<dbReference type="PANTHER" id="PTHR45947:SF3">
    <property type="entry name" value="SULFOQUINOVOSYL TRANSFERASE SQD2"/>
    <property type="match status" value="1"/>
</dbReference>
<dbReference type="PANTHER" id="PTHR45947">
    <property type="entry name" value="SULFOQUINOVOSYL TRANSFERASE SQD2"/>
    <property type="match status" value="1"/>
</dbReference>
<accession>A0ABY6LXA7</accession>
<dbReference type="GO" id="GO:0016757">
    <property type="term" value="F:glycosyltransferase activity"/>
    <property type="evidence" value="ECO:0007669"/>
    <property type="project" value="UniProtKB-KW"/>
</dbReference>
<dbReference type="Proteomes" id="UP001163328">
    <property type="component" value="Chromosome"/>
</dbReference>
<protein>
    <submittedName>
        <fullName evidence="2">Glycosyltransferase</fullName>
        <ecNumber evidence="2">2.4.-.-</ecNumber>
    </submittedName>
</protein>
<dbReference type="Gene3D" id="3.40.50.2000">
    <property type="entry name" value="Glycogen Phosphorylase B"/>
    <property type="match status" value="2"/>
</dbReference>
<proteinExistence type="predicted"/>
<sequence>MVVVHIVEAFGGGVYTYLKDLTEFFSKSEDVKNIIIYSTKRKEFDKDKMHFVNSNNVEYINIDMERSVSPLQDFKSILKIRKILNKIKPDVVHMHSSKAGILGRFASLGIVSNTKTFYSPHGYSFLNHEFSPTKKKMFYFIEKYSQNILGGTTVACGDTEYEIASKIGKSVLVRNGIIPDHVVKYKNEVTNNRLLVGTLGRISLQKNPKLFNEIAIRFPDFDFLWIGEGDLKDQLTAPNITVTGWLTNRDIIMNKLNKLDIYIQTSSWEGLPISIIEAMALSKPVVATNIIGNKDLVSNQETGFVFTDLNELDEIFEKLKAKETRLFYGQNGYKRCSLLFNSQINFNQLSNIYKNG</sequence>
<keyword evidence="2" id="KW-0808">Transferase</keyword>
<feature type="domain" description="Glycosyltransferase subfamily 4-like N-terminal" evidence="1">
    <location>
        <begin position="53"/>
        <end position="145"/>
    </location>
</feature>
<dbReference type="InterPro" id="IPR050194">
    <property type="entry name" value="Glycosyltransferase_grp1"/>
</dbReference>
<name>A0ABY6LXA7_9FLAO</name>
<organism evidence="2 3">
    <name type="scientific">Flavobacterium agricola</name>
    <dbReference type="NCBI Taxonomy" id="2870839"/>
    <lineage>
        <taxon>Bacteria</taxon>
        <taxon>Pseudomonadati</taxon>
        <taxon>Bacteroidota</taxon>
        <taxon>Flavobacteriia</taxon>
        <taxon>Flavobacteriales</taxon>
        <taxon>Flavobacteriaceae</taxon>
        <taxon>Flavobacterium</taxon>
    </lineage>
</organism>
<dbReference type="Pfam" id="PF13692">
    <property type="entry name" value="Glyco_trans_1_4"/>
    <property type="match status" value="1"/>
</dbReference>
<evidence type="ECO:0000313" key="2">
    <source>
        <dbReference type="EMBL" id="UYW00965.1"/>
    </source>
</evidence>
<evidence type="ECO:0000259" key="1">
    <source>
        <dbReference type="Pfam" id="PF13477"/>
    </source>
</evidence>
<keyword evidence="2" id="KW-0328">Glycosyltransferase</keyword>
<gene>
    <name evidence="2" type="ORF">K5I29_10725</name>
</gene>
<dbReference type="RefSeq" id="WP_264433250.1">
    <property type="nucleotide sequence ID" value="NZ_CP081495.1"/>
</dbReference>
<dbReference type="Pfam" id="PF13477">
    <property type="entry name" value="Glyco_trans_4_2"/>
    <property type="match status" value="1"/>
</dbReference>
<dbReference type="InterPro" id="IPR028098">
    <property type="entry name" value="Glyco_trans_4-like_N"/>
</dbReference>
<evidence type="ECO:0000313" key="3">
    <source>
        <dbReference type="Proteomes" id="UP001163328"/>
    </source>
</evidence>
<keyword evidence="3" id="KW-1185">Reference proteome</keyword>